<organism evidence="1 2">
    <name type="scientific">Desulfomonile tiedjei (strain ATCC 49306 / DSM 6799 / DCB-1)</name>
    <dbReference type="NCBI Taxonomy" id="706587"/>
    <lineage>
        <taxon>Bacteria</taxon>
        <taxon>Pseudomonadati</taxon>
        <taxon>Thermodesulfobacteriota</taxon>
        <taxon>Desulfomonilia</taxon>
        <taxon>Desulfomonilales</taxon>
        <taxon>Desulfomonilaceae</taxon>
        <taxon>Desulfomonile</taxon>
    </lineage>
</organism>
<dbReference type="KEGG" id="dti:Desti_3290"/>
<sequence length="58" mass="6379">MGKRHAAILNSDSSSVKISVKCENDTRIRLAIFRSLSLNFEGLSCRNSAEFTLTSSLC</sequence>
<gene>
    <name evidence="1" type="ordered locus">Desti_3290</name>
</gene>
<dbReference type="Proteomes" id="UP000006055">
    <property type="component" value="Chromosome"/>
</dbReference>
<proteinExistence type="predicted"/>
<keyword evidence="2" id="KW-1185">Reference proteome</keyword>
<name>I4C8Q7_DESTA</name>
<accession>I4C8Q7</accession>
<dbReference type="EMBL" id="CP003360">
    <property type="protein sequence ID" value="AFM25948.1"/>
    <property type="molecule type" value="Genomic_DNA"/>
</dbReference>
<protein>
    <submittedName>
        <fullName evidence="1">Uncharacterized protein</fullName>
    </submittedName>
</protein>
<evidence type="ECO:0000313" key="2">
    <source>
        <dbReference type="Proteomes" id="UP000006055"/>
    </source>
</evidence>
<dbReference type="HOGENOM" id="CLU_2972070_0_0_7"/>
<dbReference type="STRING" id="706587.Desti_3290"/>
<dbReference type="AlphaFoldDB" id="I4C8Q7"/>
<reference evidence="2" key="1">
    <citation type="submission" date="2012-06" db="EMBL/GenBank/DDBJ databases">
        <title>Complete sequence of chromosome of Desulfomonile tiedjei DSM 6799.</title>
        <authorList>
            <person name="Lucas S."/>
            <person name="Copeland A."/>
            <person name="Lapidus A."/>
            <person name="Glavina del Rio T."/>
            <person name="Dalin E."/>
            <person name="Tice H."/>
            <person name="Bruce D."/>
            <person name="Goodwin L."/>
            <person name="Pitluck S."/>
            <person name="Peters L."/>
            <person name="Ovchinnikova G."/>
            <person name="Zeytun A."/>
            <person name="Lu M."/>
            <person name="Kyrpides N."/>
            <person name="Mavromatis K."/>
            <person name="Ivanova N."/>
            <person name="Brettin T."/>
            <person name="Detter J.C."/>
            <person name="Han C."/>
            <person name="Larimer F."/>
            <person name="Land M."/>
            <person name="Hauser L."/>
            <person name="Markowitz V."/>
            <person name="Cheng J.-F."/>
            <person name="Hugenholtz P."/>
            <person name="Woyke T."/>
            <person name="Wu D."/>
            <person name="Spring S."/>
            <person name="Schroeder M."/>
            <person name="Brambilla E."/>
            <person name="Klenk H.-P."/>
            <person name="Eisen J.A."/>
        </authorList>
    </citation>
    <scope>NUCLEOTIDE SEQUENCE [LARGE SCALE GENOMIC DNA]</scope>
    <source>
        <strain evidence="2">ATCC 49306 / DSM 6799 / DCB-1</strain>
    </source>
</reference>
<evidence type="ECO:0000313" key="1">
    <source>
        <dbReference type="EMBL" id="AFM25948.1"/>
    </source>
</evidence>